<accession>A0A1I5Y0C7</accession>
<organism evidence="2 3">
    <name type="scientific">Psychrobacillus psychrotolerans</name>
    <dbReference type="NCBI Taxonomy" id="126156"/>
    <lineage>
        <taxon>Bacteria</taxon>
        <taxon>Bacillati</taxon>
        <taxon>Bacillota</taxon>
        <taxon>Bacilli</taxon>
        <taxon>Bacillales</taxon>
        <taxon>Bacillaceae</taxon>
        <taxon>Psychrobacillus</taxon>
    </lineage>
</organism>
<keyword evidence="3" id="KW-1185">Reference proteome</keyword>
<dbReference type="GO" id="GO:0016301">
    <property type="term" value="F:kinase activity"/>
    <property type="evidence" value="ECO:0007669"/>
    <property type="project" value="UniProtKB-KW"/>
</dbReference>
<dbReference type="Proteomes" id="UP000198734">
    <property type="component" value="Unassembled WGS sequence"/>
</dbReference>
<dbReference type="Pfam" id="PF00480">
    <property type="entry name" value="ROK"/>
    <property type="match status" value="1"/>
</dbReference>
<gene>
    <name evidence="2" type="ORF">SAMN05421670_1825</name>
</gene>
<name>A0A1I5Y0C7_9BACI</name>
<comment type="similarity">
    <text evidence="1">Belongs to the ROK (NagC/XylR) family.</text>
</comment>
<dbReference type="PANTHER" id="PTHR18964:SF165">
    <property type="entry name" value="BETA-GLUCOSIDE KINASE"/>
    <property type="match status" value="1"/>
</dbReference>
<reference evidence="3" key="1">
    <citation type="submission" date="2016-10" db="EMBL/GenBank/DDBJ databases">
        <authorList>
            <person name="Varghese N."/>
            <person name="Submissions S."/>
        </authorList>
    </citation>
    <scope>NUCLEOTIDE SEQUENCE [LARGE SCALE GENOMIC DNA]</scope>
    <source>
        <strain evidence="3">DSM 11706</strain>
    </source>
</reference>
<dbReference type="RefSeq" id="WP_093536356.1">
    <property type="nucleotide sequence ID" value="NZ_FOXU01000002.1"/>
</dbReference>
<keyword evidence="2" id="KW-0808">Transferase</keyword>
<dbReference type="OrthoDB" id="9795247at2"/>
<dbReference type="SUPFAM" id="SSF53067">
    <property type="entry name" value="Actin-like ATPase domain"/>
    <property type="match status" value="1"/>
</dbReference>
<dbReference type="Gene3D" id="3.30.420.40">
    <property type="match status" value="2"/>
</dbReference>
<evidence type="ECO:0000313" key="2">
    <source>
        <dbReference type="EMBL" id="SFQ37691.1"/>
    </source>
</evidence>
<dbReference type="InterPro" id="IPR000600">
    <property type="entry name" value="ROK"/>
</dbReference>
<evidence type="ECO:0000256" key="1">
    <source>
        <dbReference type="ARBA" id="ARBA00006479"/>
    </source>
</evidence>
<proteinExistence type="inferred from homology"/>
<dbReference type="CDD" id="cd24068">
    <property type="entry name" value="ASKHA_NBD_ROK_FnNanK-like"/>
    <property type="match status" value="1"/>
</dbReference>
<dbReference type="STRING" id="126156.SAMN05421670_1825"/>
<dbReference type="PANTHER" id="PTHR18964">
    <property type="entry name" value="ROK (REPRESSOR, ORF, KINASE) FAMILY"/>
    <property type="match status" value="1"/>
</dbReference>
<dbReference type="EMBL" id="FOXU01000002">
    <property type="protein sequence ID" value="SFQ37691.1"/>
    <property type="molecule type" value="Genomic_DNA"/>
</dbReference>
<protein>
    <submittedName>
        <fullName evidence="2">ROK family protein (Putative glucokinase)</fullName>
    </submittedName>
</protein>
<dbReference type="AlphaFoldDB" id="A0A1I5Y0C7"/>
<dbReference type="InterPro" id="IPR043129">
    <property type="entry name" value="ATPase_NBD"/>
</dbReference>
<keyword evidence="2" id="KW-0418">Kinase</keyword>
<sequence length="293" mass="32063">MKIFAADIGGTSIKICVTDENGNIVFFKEVETESKKGGPSIFKKLEDIISEYPEIDAISISTAGQVNSEEGYIIYANDNIPNYTGTRIKDRLETKFNVHVKVENDVNAAALGEKFYGVGKQYGDFLFLTFGTGIGGAIVIDSKLHRGDTGTAGEFGHMNHYPNGIHCGCGKRGCYEQYGSTTALVREAKKVNPNCTNGRQLLEMIQGGDKRLFEVFDTWTNEVAIGIASLIHIFNPPCVILGGGIMEQDMSIKLVSEKVHQHIMDSYSDVKILKSQFGNKAGLYGAISLHKFS</sequence>
<evidence type="ECO:0000313" key="3">
    <source>
        <dbReference type="Proteomes" id="UP000198734"/>
    </source>
</evidence>